<protein>
    <submittedName>
        <fullName evidence="2">Uncharacterized protein</fullName>
    </submittedName>
</protein>
<feature type="compositionally biased region" description="Acidic residues" evidence="1">
    <location>
        <begin position="181"/>
        <end position="192"/>
    </location>
</feature>
<reference evidence="2 3" key="2">
    <citation type="submission" date="2017-09" db="EMBL/GenBank/DDBJ databases">
        <title>Extensive intraspecific genome diversity in a model arbuscular mycorrhizal fungus.</title>
        <authorList>
            <person name="Chen E.C."/>
            <person name="Morin E."/>
            <person name="Beaudet D."/>
            <person name="Noel J."/>
            <person name="Ndikumana S."/>
            <person name="Charron P."/>
            <person name="St-Onge C."/>
            <person name="Giorgi J."/>
            <person name="Grigoriev I.V."/>
            <person name="Roux C."/>
            <person name="Martin F.M."/>
            <person name="Corradi N."/>
        </authorList>
    </citation>
    <scope>NUCLEOTIDE SEQUENCE [LARGE SCALE GENOMIC DNA]</scope>
    <source>
        <strain evidence="2 3">A5</strain>
    </source>
</reference>
<feature type="compositionally biased region" description="Acidic residues" evidence="1">
    <location>
        <begin position="200"/>
        <end position="222"/>
    </location>
</feature>
<accession>A0A2N0P0T9</accession>
<proteinExistence type="predicted"/>
<dbReference type="VEuPathDB" id="FungiDB:RhiirFUN_001419"/>
<organism evidence="2 3">
    <name type="scientific">Rhizophagus irregularis</name>
    <dbReference type="NCBI Taxonomy" id="588596"/>
    <lineage>
        <taxon>Eukaryota</taxon>
        <taxon>Fungi</taxon>
        <taxon>Fungi incertae sedis</taxon>
        <taxon>Mucoromycota</taxon>
        <taxon>Glomeromycotina</taxon>
        <taxon>Glomeromycetes</taxon>
        <taxon>Glomerales</taxon>
        <taxon>Glomeraceae</taxon>
        <taxon>Rhizophagus</taxon>
    </lineage>
</organism>
<dbReference type="EMBL" id="LLXJ01001870">
    <property type="protein sequence ID" value="PKC00437.1"/>
    <property type="molecule type" value="Genomic_DNA"/>
</dbReference>
<dbReference type="AlphaFoldDB" id="A0A2N0P0T9"/>
<evidence type="ECO:0000256" key="1">
    <source>
        <dbReference type="SAM" id="MobiDB-lite"/>
    </source>
</evidence>
<sequence>MERFWEAIWLIDENVTYEDRTTEHIKRRKCGEPNCTICRPPRCLPEDFVQLHCLPDPVPGEDLHYKSFEELYGKQTTENYRPSLKNVKTKAKGEKKITKGKHTMPFCPSAARAKNIGVVVNCVECEKPRLLFSAKKLSEKDRILLQEFLDTIFYTCGMSFHNTCDLSIAVPPKQPDIHDVIEDDNGVDDQENMQEKDSNENTDSDIDEEADNDTIIDDGGIDNTEDPIQELFSRVFVNDSWSCTSQVEKPYFSTGIYPDICIECGNSNIDKAEKDWFNSNFYGAGTLYSKMFQMFNLSREKHNSQ</sequence>
<gene>
    <name evidence="2" type="ORF">RhiirA5_382456</name>
</gene>
<dbReference type="VEuPathDB" id="FungiDB:RhiirA1_391204"/>
<feature type="region of interest" description="Disordered" evidence="1">
    <location>
        <begin position="175"/>
        <end position="222"/>
    </location>
</feature>
<reference evidence="2 3" key="1">
    <citation type="submission" date="2016-04" db="EMBL/GenBank/DDBJ databases">
        <title>Genome analyses suggest a sexual origin of heterokaryosis in a supposedly ancient asexual fungus.</title>
        <authorList>
            <person name="Ropars J."/>
            <person name="Sedzielewska K."/>
            <person name="Noel J."/>
            <person name="Charron P."/>
            <person name="Farinelli L."/>
            <person name="Marton T."/>
            <person name="Kruger M."/>
            <person name="Pelin A."/>
            <person name="Brachmann A."/>
            <person name="Corradi N."/>
        </authorList>
    </citation>
    <scope>NUCLEOTIDE SEQUENCE [LARGE SCALE GENOMIC DNA]</scope>
    <source>
        <strain evidence="2 3">A5</strain>
    </source>
</reference>
<name>A0A2N0P0T9_9GLOM</name>
<evidence type="ECO:0000313" key="3">
    <source>
        <dbReference type="Proteomes" id="UP000232722"/>
    </source>
</evidence>
<dbReference type="Proteomes" id="UP000232722">
    <property type="component" value="Unassembled WGS sequence"/>
</dbReference>
<evidence type="ECO:0000313" key="2">
    <source>
        <dbReference type="EMBL" id="PKC00437.1"/>
    </source>
</evidence>
<comment type="caution">
    <text evidence="2">The sequence shown here is derived from an EMBL/GenBank/DDBJ whole genome shotgun (WGS) entry which is preliminary data.</text>
</comment>
<dbReference type="VEuPathDB" id="FungiDB:RhiirA1_423131"/>